<dbReference type="InterPro" id="IPR002789">
    <property type="entry name" value="HerA_central"/>
</dbReference>
<protein>
    <recommendedName>
        <fullName evidence="1">Helicase HerA central domain-containing protein</fullName>
    </recommendedName>
</protein>
<evidence type="ECO:0000259" key="1">
    <source>
        <dbReference type="Pfam" id="PF01935"/>
    </source>
</evidence>
<name>T1CH20_9ZZZZ</name>
<evidence type="ECO:0000313" key="2">
    <source>
        <dbReference type="EMBL" id="EQD81178.1"/>
    </source>
</evidence>
<feature type="domain" description="Helicase HerA central" evidence="1">
    <location>
        <begin position="30"/>
        <end position="112"/>
    </location>
</feature>
<dbReference type="InterPro" id="IPR027417">
    <property type="entry name" value="P-loop_NTPase"/>
</dbReference>
<feature type="non-terminal residue" evidence="2">
    <location>
        <position position="259"/>
    </location>
</feature>
<dbReference type="AlphaFoldDB" id="T1CH20"/>
<organism evidence="2">
    <name type="scientific">mine drainage metagenome</name>
    <dbReference type="NCBI Taxonomy" id="410659"/>
    <lineage>
        <taxon>unclassified sequences</taxon>
        <taxon>metagenomes</taxon>
        <taxon>ecological metagenomes</taxon>
    </lineage>
</organism>
<comment type="caution">
    <text evidence="2">The sequence shown here is derived from an EMBL/GenBank/DDBJ whole genome shotgun (WGS) entry which is preliminary data.</text>
</comment>
<proteinExistence type="predicted"/>
<dbReference type="EMBL" id="AUZX01000079">
    <property type="protein sequence ID" value="EQD81178.1"/>
    <property type="molecule type" value="Genomic_DNA"/>
</dbReference>
<accession>T1CH20</accession>
<dbReference type="Gene3D" id="3.40.50.300">
    <property type="entry name" value="P-loop containing nucleotide triphosphate hydrolases"/>
    <property type="match status" value="1"/>
</dbReference>
<gene>
    <name evidence="2" type="ORF">B1A_00102</name>
</gene>
<dbReference type="SUPFAM" id="SSF52540">
    <property type="entry name" value="P-loop containing nucleoside triphosphate hydrolases"/>
    <property type="match status" value="1"/>
</dbReference>
<dbReference type="Pfam" id="PF01935">
    <property type="entry name" value="DUF87"/>
    <property type="match status" value="1"/>
</dbReference>
<reference evidence="2" key="2">
    <citation type="journal article" date="2014" name="ISME J.">
        <title>Microbial stratification in low pH oxic and suboxic macroscopic growths along an acid mine drainage.</title>
        <authorList>
            <person name="Mendez-Garcia C."/>
            <person name="Mesa V."/>
            <person name="Sprenger R.R."/>
            <person name="Richter M."/>
            <person name="Diez M.S."/>
            <person name="Solano J."/>
            <person name="Bargiela R."/>
            <person name="Golyshina O.V."/>
            <person name="Manteca A."/>
            <person name="Ramos J.L."/>
            <person name="Gallego J.R."/>
            <person name="Llorente I."/>
            <person name="Martins Dos Santos V.A."/>
            <person name="Jensen O.N."/>
            <person name="Pelaez A.I."/>
            <person name="Sanchez J."/>
            <person name="Ferrer M."/>
        </authorList>
    </citation>
    <scope>NUCLEOTIDE SEQUENCE</scope>
</reference>
<reference evidence="2" key="1">
    <citation type="submission" date="2013-08" db="EMBL/GenBank/DDBJ databases">
        <authorList>
            <person name="Mendez C."/>
            <person name="Richter M."/>
            <person name="Ferrer M."/>
            <person name="Sanchez J."/>
        </authorList>
    </citation>
    <scope>NUCLEOTIDE SEQUENCE</scope>
</reference>
<sequence>MFDYEVSPGKQDDLKMANNIVKLGFSGLSEVKVPLEHLINHNLIVGRTGTGKSNLLASIWKIYSGIEGSNVILFDPHGQLSDRIIAENESMDVVYISTQEKYSINGRRIGFNVLSTSGKNADEIGIVTDTVKELFSGESMFSKGTWGPRLELIFTTVLRFMLTSNPDANLSDFLSMISDREILKSMDGKIPEDIWKAMKTVISERNRWNEFIASTINKLVPVLSRPELRKLVSSKNDSVDISSLLMEGNKLVIVEVSKT</sequence>